<comment type="subcellular location">
    <subcellularLocation>
        <location evidence="1">Cell membrane</location>
        <topology evidence="1">Multi-pass membrane protein</topology>
    </subcellularLocation>
</comment>
<dbReference type="Gene3D" id="1.20.1250.20">
    <property type="entry name" value="MFS general substrate transporter like domains"/>
    <property type="match status" value="2"/>
</dbReference>
<feature type="transmembrane region" description="Helical" evidence="7">
    <location>
        <begin position="144"/>
        <end position="166"/>
    </location>
</feature>
<feature type="transmembrane region" description="Helical" evidence="7">
    <location>
        <begin position="116"/>
        <end position="132"/>
    </location>
</feature>
<feature type="transmembrane region" description="Helical" evidence="7">
    <location>
        <begin position="367"/>
        <end position="388"/>
    </location>
</feature>
<evidence type="ECO:0000256" key="3">
    <source>
        <dbReference type="ARBA" id="ARBA00022692"/>
    </source>
</evidence>
<dbReference type="PANTHER" id="PTHR42718:SF9">
    <property type="entry name" value="MAJOR FACILITATOR SUPERFAMILY MULTIDRUG TRANSPORTER MFSC"/>
    <property type="match status" value="1"/>
</dbReference>
<evidence type="ECO:0000313" key="10">
    <source>
        <dbReference type="Proteomes" id="UP000190037"/>
    </source>
</evidence>
<keyword evidence="3 7" id="KW-0812">Transmembrane</keyword>
<keyword evidence="2" id="KW-0813">Transport</keyword>
<proteinExistence type="predicted"/>
<dbReference type="RefSeq" id="WP_078979123.1">
    <property type="nucleotide sequence ID" value="NZ_MWQN01000001.1"/>
</dbReference>
<evidence type="ECO:0000256" key="5">
    <source>
        <dbReference type="ARBA" id="ARBA00023136"/>
    </source>
</evidence>
<evidence type="ECO:0000256" key="4">
    <source>
        <dbReference type="ARBA" id="ARBA00022989"/>
    </source>
</evidence>
<comment type="caution">
    <text evidence="9">The sequence shown here is derived from an EMBL/GenBank/DDBJ whole genome shotgun (WGS) entry which is preliminary data.</text>
</comment>
<evidence type="ECO:0000256" key="2">
    <source>
        <dbReference type="ARBA" id="ARBA00022448"/>
    </source>
</evidence>
<keyword evidence="5 7" id="KW-0472">Membrane</keyword>
<evidence type="ECO:0000256" key="7">
    <source>
        <dbReference type="SAM" id="Phobius"/>
    </source>
</evidence>
<dbReference type="EMBL" id="MWQN01000001">
    <property type="protein sequence ID" value="OPC84817.1"/>
    <property type="molecule type" value="Genomic_DNA"/>
</dbReference>
<keyword evidence="10" id="KW-1185">Reference proteome</keyword>
<protein>
    <recommendedName>
        <fullName evidence="8">Major facilitator superfamily (MFS) profile domain-containing protein</fullName>
    </recommendedName>
</protein>
<evidence type="ECO:0000256" key="6">
    <source>
        <dbReference type="ARBA" id="ARBA00023251"/>
    </source>
</evidence>
<gene>
    <name evidence="9" type="ORF">B4N89_05030</name>
</gene>
<evidence type="ECO:0000313" key="9">
    <source>
        <dbReference type="EMBL" id="OPC84817.1"/>
    </source>
</evidence>
<dbReference type="SUPFAM" id="SSF103473">
    <property type="entry name" value="MFS general substrate transporter"/>
    <property type="match status" value="1"/>
</dbReference>
<feature type="transmembrane region" description="Helical" evidence="7">
    <location>
        <begin position="56"/>
        <end position="75"/>
    </location>
</feature>
<dbReference type="GO" id="GO:0005886">
    <property type="term" value="C:plasma membrane"/>
    <property type="evidence" value="ECO:0007669"/>
    <property type="project" value="UniProtKB-SubCell"/>
</dbReference>
<feature type="transmembrane region" description="Helical" evidence="7">
    <location>
        <begin position="314"/>
        <end position="333"/>
    </location>
</feature>
<dbReference type="STRING" id="159449.B4N89_05030"/>
<accession>A0A1T3P6V0</accession>
<feature type="transmembrane region" description="Helical" evidence="7">
    <location>
        <begin position="448"/>
        <end position="470"/>
    </location>
</feature>
<organism evidence="9 10">
    <name type="scientific">Embleya scabrispora</name>
    <dbReference type="NCBI Taxonomy" id="159449"/>
    <lineage>
        <taxon>Bacteria</taxon>
        <taxon>Bacillati</taxon>
        <taxon>Actinomycetota</taxon>
        <taxon>Actinomycetes</taxon>
        <taxon>Kitasatosporales</taxon>
        <taxon>Streptomycetaceae</taxon>
        <taxon>Embleya</taxon>
    </lineage>
</organism>
<evidence type="ECO:0000259" key="8">
    <source>
        <dbReference type="PROSITE" id="PS50850"/>
    </source>
</evidence>
<dbReference type="Proteomes" id="UP000190037">
    <property type="component" value="Unassembled WGS sequence"/>
</dbReference>
<dbReference type="AlphaFoldDB" id="A0A1T3P6V0"/>
<dbReference type="OrthoDB" id="4484751at2"/>
<feature type="transmembrane region" description="Helical" evidence="7">
    <location>
        <begin position="236"/>
        <end position="254"/>
    </location>
</feature>
<evidence type="ECO:0000256" key="1">
    <source>
        <dbReference type="ARBA" id="ARBA00004651"/>
    </source>
</evidence>
<feature type="transmembrane region" description="Helical" evidence="7">
    <location>
        <begin position="409"/>
        <end position="428"/>
    </location>
</feature>
<dbReference type="CDD" id="cd17504">
    <property type="entry name" value="MFS_MMR_MDR_like"/>
    <property type="match status" value="1"/>
</dbReference>
<feature type="transmembrane region" description="Helical" evidence="7">
    <location>
        <begin position="274"/>
        <end position="294"/>
    </location>
</feature>
<feature type="transmembrane region" description="Helical" evidence="7">
    <location>
        <begin position="172"/>
        <end position="193"/>
    </location>
</feature>
<keyword evidence="6" id="KW-0046">Antibiotic resistance</keyword>
<reference evidence="9 10" key="1">
    <citation type="submission" date="2017-03" db="EMBL/GenBank/DDBJ databases">
        <title>Draft genome sequence of Streptomyces scabrisporus NF3, endophyte isolated from Amphipterygium adstringens.</title>
        <authorList>
            <person name="Vazquez M."/>
            <person name="Ceapa C.D."/>
            <person name="Rodriguez Luna D."/>
            <person name="Sanchez Esquivel S."/>
        </authorList>
    </citation>
    <scope>NUCLEOTIDE SEQUENCE [LARGE SCALE GENOMIC DNA]</scope>
    <source>
        <strain evidence="9 10">NF3</strain>
    </source>
</reference>
<keyword evidence="4 7" id="KW-1133">Transmembrane helix</keyword>
<feature type="transmembrane region" description="Helical" evidence="7">
    <location>
        <begin position="21"/>
        <end position="44"/>
    </location>
</feature>
<dbReference type="InterPro" id="IPR011701">
    <property type="entry name" value="MFS"/>
</dbReference>
<dbReference type="InterPro" id="IPR020846">
    <property type="entry name" value="MFS_dom"/>
</dbReference>
<dbReference type="Pfam" id="PF07690">
    <property type="entry name" value="MFS_1"/>
    <property type="match status" value="1"/>
</dbReference>
<dbReference type="InterPro" id="IPR036259">
    <property type="entry name" value="MFS_trans_sf"/>
</dbReference>
<name>A0A1T3P6V0_9ACTN</name>
<dbReference type="PROSITE" id="PS50850">
    <property type="entry name" value="MFS"/>
    <property type="match status" value="1"/>
</dbReference>
<feature type="transmembrane region" description="Helical" evidence="7">
    <location>
        <begin position="205"/>
        <end position="224"/>
    </location>
</feature>
<dbReference type="GO" id="GO:0046677">
    <property type="term" value="P:response to antibiotic"/>
    <property type="evidence" value="ECO:0007669"/>
    <property type="project" value="UniProtKB-KW"/>
</dbReference>
<sequence>MSTGTKGAGRTSTKRHGPTTILVALSFAATTMAVMQTVVSPILPQLQNRLGVSSSAIAWVLTGNLLASAVATPLLGRLGDLRGRKRFLLYALAAVALGSILAACTTSYVMLIAGRVLQGMGGGVVPLALSVVRDEFPKERSAGSIATIGATISVGATFGSVSTGLIADRWDYHLLFWLSALVALLSMLMVWRVVPDTAERRQGHVDLIGALTLSGWLAALLAAVSTGSRSGWGDPLVVGGLALAVLLFAAWIGWALHHPEPLVDLRVMARRPVLLANLSGIFTGMAMYGSSLLFPPFIQAPSALGYGFGKSVLIAGLIMLPGTLGNLAAAPVAARMTNRHGPKPALVLGPLLSGTAFALLLPLHGHWWAFSMVGVLFGFGLGLAFSAMPALINDHVPADMTGVANGMNAVLRTVGGATGTAVLGAILSASPAGAATARAAGVAHAPGLTGYLVCFGMLGAGCLVAAVLAWSIPGVRRGGRGVPVVVEPDRVEAGR</sequence>
<feature type="transmembrane region" description="Helical" evidence="7">
    <location>
        <begin position="87"/>
        <end position="110"/>
    </location>
</feature>
<dbReference type="PANTHER" id="PTHR42718">
    <property type="entry name" value="MAJOR FACILITATOR SUPERFAMILY MULTIDRUG TRANSPORTER MFSC"/>
    <property type="match status" value="1"/>
</dbReference>
<dbReference type="eggNOG" id="COG0477">
    <property type="taxonomic scope" value="Bacteria"/>
</dbReference>
<dbReference type="GO" id="GO:0022857">
    <property type="term" value="F:transmembrane transporter activity"/>
    <property type="evidence" value="ECO:0007669"/>
    <property type="project" value="InterPro"/>
</dbReference>
<feature type="domain" description="Major facilitator superfamily (MFS) profile" evidence="8">
    <location>
        <begin position="21"/>
        <end position="477"/>
    </location>
</feature>
<feature type="transmembrane region" description="Helical" evidence="7">
    <location>
        <begin position="345"/>
        <end position="361"/>
    </location>
</feature>